<dbReference type="EMBL" id="JAUIZM010000002">
    <property type="protein sequence ID" value="KAK1397982.1"/>
    <property type="molecule type" value="Genomic_DNA"/>
</dbReference>
<organism evidence="2 3">
    <name type="scientific">Heracleum sosnowskyi</name>
    <dbReference type="NCBI Taxonomy" id="360622"/>
    <lineage>
        <taxon>Eukaryota</taxon>
        <taxon>Viridiplantae</taxon>
        <taxon>Streptophyta</taxon>
        <taxon>Embryophyta</taxon>
        <taxon>Tracheophyta</taxon>
        <taxon>Spermatophyta</taxon>
        <taxon>Magnoliopsida</taxon>
        <taxon>eudicotyledons</taxon>
        <taxon>Gunneridae</taxon>
        <taxon>Pentapetalae</taxon>
        <taxon>asterids</taxon>
        <taxon>campanulids</taxon>
        <taxon>Apiales</taxon>
        <taxon>Apiaceae</taxon>
        <taxon>Apioideae</taxon>
        <taxon>apioid superclade</taxon>
        <taxon>Tordylieae</taxon>
        <taxon>Tordyliinae</taxon>
        <taxon>Heracleum</taxon>
    </lineage>
</organism>
<gene>
    <name evidence="2" type="ORF">POM88_007845</name>
</gene>
<feature type="domain" description="F-box associated beta-propeller type 3" evidence="1">
    <location>
        <begin position="35"/>
        <end position="109"/>
    </location>
</feature>
<evidence type="ECO:0000313" key="3">
    <source>
        <dbReference type="Proteomes" id="UP001237642"/>
    </source>
</evidence>
<dbReference type="AlphaFoldDB" id="A0AAD8N6N3"/>
<evidence type="ECO:0000313" key="2">
    <source>
        <dbReference type="EMBL" id="KAK1397982.1"/>
    </source>
</evidence>
<evidence type="ECO:0000259" key="1">
    <source>
        <dbReference type="Pfam" id="PF08268"/>
    </source>
</evidence>
<sequence>MREFAPYNVDDSSVHIDSVVVPLCFVSSPVVSTCNGIICLIVSLVLQYVMALVSFDFHKEVLGLVLFPKSIKRKRSNVLDYEGSVAMVFQSVGDGRGAGVDLWTLDDVSGKTS</sequence>
<comment type="caution">
    <text evidence="2">The sequence shown here is derived from an EMBL/GenBank/DDBJ whole genome shotgun (WGS) entry which is preliminary data.</text>
</comment>
<proteinExistence type="predicted"/>
<keyword evidence="3" id="KW-1185">Reference proteome</keyword>
<reference evidence="2" key="2">
    <citation type="submission" date="2023-05" db="EMBL/GenBank/DDBJ databases">
        <authorList>
            <person name="Schelkunov M.I."/>
        </authorList>
    </citation>
    <scope>NUCLEOTIDE SEQUENCE</scope>
    <source>
        <strain evidence="2">Hsosn_3</strain>
        <tissue evidence="2">Leaf</tissue>
    </source>
</reference>
<protein>
    <recommendedName>
        <fullName evidence="1">F-box associated beta-propeller type 3 domain-containing protein</fullName>
    </recommendedName>
</protein>
<dbReference type="InterPro" id="IPR013187">
    <property type="entry name" value="F-box-assoc_dom_typ3"/>
</dbReference>
<name>A0AAD8N6N3_9APIA</name>
<dbReference type="Proteomes" id="UP001237642">
    <property type="component" value="Unassembled WGS sequence"/>
</dbReference>
<reference evidence="2" key="1">
    <citation type="submission" date="2023-02" db="EMBL/GenBank/DDBJ databases">
        <title>Genome of toxic invasive species Heracleum sosnowskyi carries increased number of genes despite the absence of recent whole-genome duplications.</title>
        <authorList>
            <person name="Schelkunov M."/>
            <person name="Shtratnikova V."/>
            <person name="Makarenko M."/>
            <person name="Klepikova A."/>
            <person name="Omelchenko D."/>
            <person name="Novikova G."/>
            <person name="Obukhova E."/>
            <person name="Bogdanov V."/>
            <person name="Penin A."/>
            <person name="Logacheva M."/>
        </authorList>
    </citation>
    <scope>NUCLEOTIDE SEQUENCE</scope>
    <source>
        <strain evidence="2">Hsosn_3</strain>
        <tissue evidence="2">Leaf</tissue>
    </source>
</reference>
<dbReference type="Pfam" id="PF08268">
    <property type="entry name" value="FBA_3"/>
    <property type="match status" value="1"/>
</dbReference>
<accession>A0AAD8N6N3</accession>